<dbReference type="InterPro" id="IPR011009">
    <property type="entry name" value="Kinase-like_dom_sf"/>
</dbReference>
<protein>
    <submittedName>
        <fullName evidence="2">Phosphotransferase</fullName>
    </submittedName>
</protein>
<evidence type="ECO:0000259" key="1">
    <source>
        <dbReference type="Pfam" id="PF01636"/>
    </source>
</evidence>
<evidence type="ECO:0000313" key="3">
    <source>
        <dbReference type="Proteomes" id="UP001596143"/>
    </source>
</evidence>
<accession>A0ABW0U7G6</accession>
<dbReference type="InterPro" id="IPR002575">
    <property type="entry name" value="Aminoglycoside_PTrfase"/>
</dbReference>
<evidence type="ECO:0000313" key="2">
    <source>
        <dbReference type="EMBL" id="MFC5629430.1"/>
    </source>
</evidence>
<dbReference type="Proteomes" id="UP001596143">
    <property type="component" value="Unassembled WGS sequence"/>
</dbReference>
<dbReference type="RefSeq" id="WP_270897155.1">
    <property type="nucleotide sequence ID" value="NZ_JBHSPF010000059.1"/>
</dbReference>
<dbReference type="Gene3D" id="3.90.1200.10">
    <property type="match status" value="1"/>
</dbReference>
<keyword evidence="3" id="KW-1185">Reference proteome</keyword>
<dbReference type="Pfam" id="PF01636">
    <property type="entry name" value="APH"/>
    <property type="match status" value="1"/>
</dbReference>
<name>A0ABW0U7G6_9BACI</name>
<dbReference type="EMBL" id="JBHSPF010000059">
    <property type="protein sequence ID" value="MFC5629430.1"/>
    <property type="molecule type" value="Genomic_DNA"/>
</dbReference>
<reference evidence="3" key="1">
    <citation type="journal article" date="2019" name="Int. J. Syst. Evol. Microbiol.">
        <title>The Global Catalogue of Microorganisms (GCM) 10K type strain sequencing project: providing services to taxonomists for standard genome sequencing and annotation.</title>
        <authorList>
            <consortium name="The Broad Institute Genomics Platform"/>
            <consortium name="The Broad Institute Genome Sequencing Center for Infectious Disease"/>
            <person name="Wu L."/>
            <person name="Ma J."/>
        </authorList>
    </citation>
    <scope>NUCLEOTIDE SEQUENCE [LARGE SCALE GENOMIC DNA]</scope>
    <source>
        <strain evidence="3">CGMCC 1.15790</strain>
    </source>
</reference>
<dbReference type="SUPFAM" id="SSF56112">
    <property type="entry name" value="Protein kinase-like (PK-like)"/>
    <property type="match status" value="1"/>
</dbReference>
<gene>
    <name evidence="2" type="ORF">ACFPTR_11255</name>
</gene>
<dbReference type="PANTHER" id="PTHR40086:SF1">
    <property type="entry name" value="CELL CYCLE REGULATOR CCRZ"/>
    <property type="match status" value="1"/>
</dbReference>
<feature type="domain" description="Aminoglycoside phosphotransferase" evidence="1">
    <location>
        <begin position="55"/>
        <end position="239"/>
    </location>
</feature>
<organism evidence="2 3">
    <name type="scientific">Aliibacillus thermotolerans</name>
    <dbReference type="NCBI Taxonomy" id="1834418"/>
    <lineage>
        <taxon>Bacteria</taxon>
        <taxon>Bacillati</taxon>
        <taxon>Bacillota</taxon>
        <taxon>Bacilli</taxon>
        <taxon>Bacillales</taxon>
        <taxon>Bacillaceae</taxon>
        <taxon>Aliibacillus</taxon>
    </lineage>
</organism>
<comment type="caution">
    <text evidence="2">The sequence shown here is derived from an EMBL/GenBank/DDBJ whole genome shotgun (WGS) entry which is preliminary data.</text>
</comment>
<dbReference type="InterPro" id="IPR052077">
    <property type="entry name" value="CcrZ_PhaseVar_Mediator"/>
</dbReference>
<dbReference type="PANTHER" id="PTHR40086">
    <property type="entry name" value="PHOSPHOTRANSFERASE YTMP-RELATED"/>
    <property type="match status" value="1"/>
</dbReference>
<sequence>MNNEHHQSMQMRIRGLELLSAEGWELEPAGGSTGEAYIARHGKKKIFVKRNSSPFLAVLSAEGIVPKLLWTKRLENGDVITAQEWVNGRELSTRDMNQPKVAQMLSKIHLSSELLDMFKRMGNEPLTPTIIVEEFYEKLRQIESPPPLFMETVEYLERYEQEVYYPQPVVCHGDMNHNNWMINQQNQLFLIDWDAAIVADPALDLGFVLYEYIPRNNWEKWLEAYGISYSFYLRRRMHWYVVQDTLRNAIYYWMNQSNQKQEWQMTKLGRLLHEERI</sequence>
<proteinExistence type="predicted"/>